<comment type="caution">
    <text evidence="2">The sequence shown here is derived from an EMBL/GenBank/DDBJ whole genome shotgun (WGS) entry which is preliminary data.</text>
</comment>
<dbReference type="Proteomes" id="UP000645555">
    <property type="component" value="Unassembled WGS sequence"/>
</dbReference>
<reference evidence="2" key="1">
    <citation type="journal article" date="2014" name="Int. J. Syst. Evol. Microbiol.">
        <title>Complete genome sequence of Corynebacterium casei LMG S-19264T (=DSM 44701T), isolated from a smear-ripened cheese.</title>
        <authorList>
            <consortium name="US DOE Joint Genome Institute (JGI-PGF)"/>
            <person name="Walter F."/>
            <person name="Albersmeier A."/>
            <person name="Kalinowski J."/>
            <person name="Ruckert C."/>
        </authorList>
    </citation>
    <scope>NUCLEOTIDE SEQUENCE</scope>
    <source>
        <strain evidence="2">JCM 4956</strain>
    </source>
</reference>
<evidence type="ECO:0000313" key="2">
    <source>
        <dbReference type="EMBL" id="GGX41291.1"/>
    </source>
</evidence>
<organism evidence="2 3">
    <name type="scientific">Streptomyces fructofermentans</name>
    <dbReference type="NCBI Taxonomy" id="152141"/>
    <lineage>
        <taxon>Bacteria</taxon>
        <taxon>Bacillati</taxon>
        <taxon>Actinomycetota</taxon>
        <taxon>Actinomycetes</taxon>
        <taxon>Kitasatosporales</taxon>
        <taxon>Streptomycetaceae</taxon>
        <taxon>Streptomyces</taxon>
    </lineage>
</organism>
<gene>
    <name evidence="2" type="ORF">GCM10010515_05280</name>
</gene>
<proteinExistence type="predicted"/>
<feature type="region of interest" description="Disordered" evidence="1">
    <location>
        <begin position="1"/>
        <end position="36"/>
    </location>
</feature>
<dbReference type="AlphaFoldDB" id="A0A918K0P5"/>
<evidence type="ECO:0000313" key="3">
    <source>
        <dbReference type="Proteomes" id="UP000645555"/>
    </source>
</evidence>
<accession>A0A918K0P5</accession>
<reference evidence="2" key="2">
    <citation type="submission" date="2020-09" db="EMBL/GenBank/DDBJ databases">
        <authorList>
            <person name="Sun Q."/>
            <person name="Ohkuma M."/>
        </authorList>
    </citation>
    <scope>NUCLEOTIDE SEQUENCE</scope>
    <source>
        <strain evidence="2">JCM 4956</strain>
    </source>
</reference>
<evidence type="ECO:0000256" key="1">
    <source>
        <dbReference type="SAM" id="MobiDB-lite"/>
    </source>
</evidence>
<sequence length="68" mass="7310">MNIAGEPTGKFRGRSRDGAAVGRLDVHDDRWQDAPPRGARLGDYLPKQASDLLVRGGAAPVAGLWRTL</sequence>
<name>A0A918K0P5_9ACTN</name>
<protein>
    <submittedName>
        <fullName evidence="2">Uncharacterized protein</fullName>
    </submittedName>
</protein>
<dbReference type="EMBL" id="BMWD01000001">
    <property type="protein sequence ID" value="GGX41291.1"/>
    <property type="molecule type" value="Genomic_DNA"/>
</dbReference>
<keyword evidence="3" id="KW-1185">Reference proteome</keyword>